<evidence type="ECO:0000256" key="11">
    <source>
        <dbReference type="ARBA" id="ARBA00022723"/>
    </source>
</evidence>
<evidence type="ECO:0000313" key="21">
    <source>
        <dbReference type="EMBL" id="KHS57719.1"/>
    </source>
</evidence>
<dbReference type="InterPro" id="IPR030963">
    <property type="entry name" value="DHQ_synth_fam"/>
</dbReference>
<evidence type="ECO:0000259" key="19">
    <source>
        <dbReference type="Pfam" id="PF01761"/>
    </source>
</evidence>
<keyword evidence="10 18" id="KW-0028">Amino-acid biosynthesis</keyword>
<evidence type="ECO:0000256" key="2">
    <source>
        <dbReference type="ARBA" id="ARBA00001911"/>
    </source>
</evidence>
<dbReference type="InterPro" id="IPR030960">
    <property type="entry name" value="DHQS/DOIS_N"/>
</dbReference>
<protein>
    <recommendedName>
        <fullName evidence="8 18">3-dehydroquinate synthase</fullName>
        <shortName evidence="18">DHQS</shortName>
        <ecNumber evidence="7 18">4.2.3.4</ecNumber>
    </recommendedName>
</protein>
<evidence type="ECO:0000256" key="4">
    <source>
        <dbReference type="ARBA" id="ARBA00004496"/>
    </source>
</evidence>
<dbReference type="PIRSF" id="PIRSF001455">
    <property type="entry name" value="DHQ_synth"/>
    <property type="match status" value="1"/>
</dbReference>
<dbReference type="EC" id="4.2.3.4" evidence="7 18"/>
<dbReference type="Pfam" id="PF24621">
    <property type="entry name" value="DHQS_C"/>
    <property type="match status" value="1"/>
</dbReference>
<sequence>MEKIINNTCKIYIDEGYRNFQKSLCEACNVDSAEELNEIYDAYFVICDYNTYNTQLHEMMKHLKGKYVYEYIINPGEDSKSIEDYEKIMNYCIKVNLSRKSLVIALGGGVVGDLAGFVAATYMRGIDVVQIPTTLLSQVDSSIGGKTGINLGNSKNIIGAFHQPKITYINIEALKTLPEEEYLSGMGEVIKYAFIEGNVCEGKMGFLNFLLENHEEILDRKTTTLLKMVKTCAEVKANVVDKDEKEGNFRKILNLGHTFGHGIEKLCHISHGKAVAIGMNMAFKLSLEKKLIDEKYYNKFTSLCEKFNLPITFEYEDVNKVFNIMKNDKKNSFFKINLVLPVGEGKVEVFDNIEENLIMNVIKECNNA</sequence>
<evidence type="ECO:0000256" key="10">
    <source>
        <dbReference type="ARBA" id="ARBA00022605"/>
    </source>
</evidence>
<keyword evidence="12 18" id="KW-0547">Nucleotide-binding</keyword>
<feature type="binding site" evidence="18">
    <location>
        <position position="146"/>
    </location>
    <ligand>
        <name>NAD(+)</name>
        <dbReference type="ChEBI" id="CHEBI:57540"/>
    </ligand>
</feature>
<feature type="binding site" evidence="18">
    <location>
        <position position="271"/>
    </location>
    <ligand>
        <name>Zn(2+)</name>
        <dbReference type="ChEBI" id="CHEBI:29105"/>
    </ligand>
</feature>
<dbReference type="GO" id="GO:0009423">
    <property type="term" value="P:chorismate biosynthetic process"/>
    <property type="evidence" value="ECO:0007669"/>
    <property type="project" value="UniProtKB-UniRule"/>
</dbReference>
<name>A0A0B3VYE5_9FIRM</name>
<keyword evidence="9 18" id="KW-0963">Cytoplasm</keyword>
<evidence type="ECO:0000256" key="9">
    <source>
        <dbReference type="ARBA" id="ARBA00022490"/>
    </source>
</evidence>
<dbReference type="AlphaFoldDB" id="A0A0B3VYE5"/>
<feature type="binding site" evidence="18">
    <location>
        <begin position="133"/>
        <end position="134"/>
    </location>
    <ligand>
        <name>NAD(+)</name>
        <dbReference type="ChEBI" id="CHEBI:57540"/>
    </ligand>
</feature>
<dbReference type="NCBIfam" id="TIGR01357">
    <property type="entry name" value="aroB"/>
    <property type="match status" value="1"/>
</dbReference>
<evidence type="ECO:0000256" key="14">
    <source>
        <dbReference type="ARBA" id="ARBA00023027"/>
    </source>
</evidence>
<dbReference type="GO" id="GO:0005737">
    <property type="term" value="C:cytoplasm"/>
    <property type="evidence" value="ECO:0007669"/>
    <property type="project" value="UniProtKB-SubCell"/>
</dbReference>
<feature type="binding site" evidence="18">
    <location>
        <position position="188"/>
    </location>
    <ligand>
        <name>Zn(2+)</name>
        <dbReference type="ChEBI" id="CHEBI:29105"/>
    </ligand>
</feature>
<dbReference type="OrthoDB" id="9806583at2"/>
<comment type="similarity">
    <text evidence="6 18">Belongs to the sugar phosphate cyclases superfamily. Dehydroquinate synthase family.</text>
</comment>
<comment type="caution">
    <text evidence="18">Lacks conserved residue(s) required for the propagation of feature annotation.</text>
</comment>
<evidence type="ECO:0000256" key="7">
    <source>
        <dbReference type="ARBA" id="ARBA00013031"/>
    </source>
</evidence>
<keyword evidence="17 18" id="KW-0170">Cobalt</keyword>
<dbReference type="EMBL" id="JWHR01000064">
    <property type="protein sequence ID" value="KHS57719.1"/>
    <property type="molecule type" value="Genomic_DNA"/>
</dbReference>
<dbReference type="Gene3D" id="1.20.1090.10">
    <property type="entry name" value="Dehydroquinate synthase-like - alpha domain"/>
    <property type="match status" value="1"/>
</dbReference>
<dbReference type="Pfam" id="PF01761">
    <property type="entry name" value="DHQ_synthase"/>
    <property type="match status" value="1"/>
</dbReference>
<dbReference type="GO" id="GO:0003856">
    <property type="term" value="F:3-dehydroquinate synthase activity"/>
    <property type="evidence" value="ECO:0007669"/>
    <property type="project" value="UniProtKB-UniRule"/>
</dbReference>
<feature type="domain" description="3-dehydroquinate synthase N-terminal" evidence="19">
    <location>
        <begin position="71"/>
        <end position="182"/>
    </location>
</feature>
<feature type="binding site" evidence="18">
    <location>
        <begin position="109"/>
        <end position="113"/>
    </location>
    <ligand>
        <name>NAD(+)</name>
        <dbReference type="ChEBI" id="CHEBI:57540"/>
    </ligand>
</feature>
<comment type="caution">
    <text evidence="21">The sequence shown here is derived from an EMBL/GenBank/DDBJ whole genome shotgun (WGS) entry which is preliminary data.</text>
</comment>
<evidence type="ECO:0000256" key="1">
    <source>
        <dbReference type="ARBA" id="ARBA00001393"/>
    </source>
</evidence>
<reference evidence="21 22" key="1">
    <citation type="submission" date="2014-12" db="EMBL/GenBank/DDBJ databases">
        <title>Draft genome sequence of Terrisporobacter sp. 08-306576, isolated from the blood culture of a bacteremia patient.</title>
        <authorList>
            <person name="Lund L.C."/>
            <person name="Sydenham T.V."/>
            <person name="Hogh S.V."/>
            <person name="Skov M.N."/>
            <person name="Kemp M."/>
            <person name="Justesen U.S."/>
        </authorList>
    </citation>
    <scope>NUCLEOTIDE SEQUENCE [LARGE SCALE GENOMIC DNA]</scope>
    <source>
        <strain evidence="21 22">08-306576</strain>
    </source>
</reference>
<evidence type="ECO:0000256" key="16">
    <source>
        <dbReference type="ARBA" id="ARBA00023239"/>
    </source>
</evidence>
<keyword evidence="22" id="KW-1185">Reference proteome</keyword>
<dbReference type="RefSeq" id="WP_039679001.1">
    <property type="nucleotide sequence ID" value="NZ_JAWGXO010000002.1"/>
</dbReference>
<dbReference type="UniPathway" id="UPA00053">
    <property type="reaction ID" value="UER00085"/>
</dbReference>
<dbReference type="GO" id="GO:0000166">
    <property type="term" value="F:nucleotide binding"/>
    <property type="evidence" value="ECO:0007669"/>
    <property type="project" value="UniProtKB-KW"/>
</dbReference>
<keyword evidence="16 18" id="KW-0456">Lyase</keyword>
<dbReference type="InterPro" id="IPR056179">
    <property type="entry name" value="DHQS_C"/>
</dbReference>
<dbReference type="GO" id="GO:0008652">
    <property type="term" value="P:amino acid biosynthetic process"/>
    <property type="evidence" value="ECO:0007669"/>
    <property type="project" value="UniProtKB-KW"/>
</dbReference>
<proteinExistence type="inferred from homology"/>
<comment type="function">
    <text evidence="18">Catalyzes the conversion of 3-deoxy-D-arabino-heptulosonate 7-phosphate (DAHP) to dehydroquinate (DHQ).</text>
</comment>
<keyword evidence="11 18" id="KW-0479">Metal-binding</keyword>
<evidence type="ECO:0000259" key="20">
    <source>
        <dbReference type="Pfam" id="PF24621"/>
    </source>
</evidence>
<comment type="catalytic activity">
    <reaction evidence="1 18">
        <text>7-phospho-2-dehydro-3-deoxy-D-arabino-heptonate = 3-dehydroquinate + phosphate</text>
        <dbReference type="Rhea" id="RHEA:21968"/>
        <dbReference type="ChEBI" id="CHEBI:32364"/>
        <dbReference type="ChEBI" id="CHEBI:43474"/>
        <dbReference type="ChEBI" id="CHEBI:58394"/>
        <dbReference type="EC" id="4.2.3.4"/>
    </reaction>
</comment>
<keyword evidence="15 18" id="KW-0057">Aromatic amino acid biosynthesis</keyword>
<keyword evidence="13 18" id="KW-0862">Zinc</keyword>
<dbReference type="FunFam" id="3.40.50.1970:FF:000007">
    <property type="entry name" value="Pentafunctional AROM polypeptide"/>
    <property type="match status" value="1"/>
</dbReference>
<dbReference type="InterPro" id="IPR050071">
    <property type="entry name" value="Dehydroquinate_synthase"/>
</dbReference>
<evidence type="ECO:0000256" key="6">
    <source>
        <dbReference type="ARBA" id="ARBA00005412"/>
    </source>
</evidence>
<dbReference type="SUPFAM" id="SSF56796">
    <property type="entry name" value="Dehydroquinate synthase-like"/>
    <property type="match status" value="1"/>
</dbReference>
<dbReference type="PANTHER" id="PTHR43622:SF7">
    <property type="entry name" value="3-DEHYDROQUINATE SYNTHASE, CHLOROPLASTIC"/>
    <property type="match status" value="1"/>
</dbReference>
<organism evidence="21 22">
    <name type="scientific">Terrisporobacter othiniensis</name>
    <dbReference type="NCBI Taxonomy" id="1577792"/>
    <lineage>
        <taxon>Bacteria</taxon>
        <taxon>Bacillati</taxon>
        <taxon>Bacillota</taxon>
        <taxon>Clostridia</taxon>
        <taxon>Peptostreptococcales</taxon>
        <taxon>Peptostreptococcaceae</taxon>
        <taxon>Terrisporobacter</taxon>
    </lineage>
</organism>
<evidence type="ECO:0000256" key="8">
    <source>
        <dbReference type="ARBA" id="ARBA00017684"/>
    </source>
</evidence>
<evidence type="ECO:0000313" key="22">
    <source>
        <dbReference type="Proteomes" id="UP000031189"/>
    </source>
</evidence>
<dbReference type="HAMAP" id="MF_00110">
    <property type="entry name" value="DHQ_synthase"/>
    <property type="match status" value="1"/>
</dbReference>
<comment type="cofactor">
    <cofactor evidence="2 18">
        <name>NAD(+)</name>
        <dbReference type="ChEBI" id="CHEBI:57540"/>
    </cofactor>
</comment>
<feature type="binding site" evidence="18">
    <location>
        <position position="155"/>
    </location>
    <ligand>
        <name>NAD(+)</name>
        <dbReference type="ChEBI" id="CHEBI:57540"/>
    </ligand>
</feature>
<gene>
    <name evidence="18" type="primary">aroB</name>
    <name evidence="21" type="ORF">QX51_06005</name>
</gene>
<dbReference type="GO" id="GO:0046872">
    <property type="term" value="F:metal ion binding"/>
    <property type="evidence" value="ECO:0007669"/>
    <property type="project" value="UniProtKB-KW"/>
</dbReference>
<dbReference type="STRING" id="1577792.QX51_06005"/>
<dbReference type="PANTHER" id="PTHR43622">
    <property type="entry name" value="3-DEHYDROQUINATE SYNTHASE"/>
    <property type="match status" value="1"/>
</dbReference>
<evidence type="ECO:0000256" key="3">
    <source>
        <dbReference type="ARBA" id="ARBA00001947"/>
    </source>
</evidence>
<dbReference type="CDD" id="cd08195">
    <property type="entry name" value="DHQS"/>
    <property type="match status" value="1"/>
</dbReference>
<feature type="domain" description="3-dehydroquinate synthase C-terminal" evidence="20">
    <location>
        <begin position="185"/>
        <end position="331"/>
    </location>
</feature>
<comment type="cofactor">
    <cofactor evidence="18">
        <name>Co(2+)</name>
        <dbReference type="ChEBI" id="CHEBI:48828"/>
    </cofactor>
    <cofactor evidence="18">
        <name>Zn(2+)</name>
        <dbReference type="ChEBI" id="CHEBI:29105"/>
    </cofactor>
    <text evidence="18">Binds 1 divalent metal cation per subunit. Can use either Co(2+) or Zn(2+).</text>
</comment>
<evidence type="ECO:0000256" key="18">
    <source>
        <dbReference type="HAMAP-Rule" id="MF_00110"/>
    </source>
</evidence>
<dbReference type="Gene3D" id="3.40.50.1970">
    <property type="match status" value="1"/>
</dbReference>
<keyword evidence="14 18" id="KW-0520">NAD</keyword>
<evidence type="ECO:0000256" key="12">
    <source>
        <dbReference type="ARBA" id="ARBA00022741"/>
    </source>
</evidence>
<feature type="binding site" evidence="18">
    <location>
        <position position="257"/>
    </location>
    <ligand>
        <name>Zn(2+)</name>
        <dbReference type="ChEBI" id="CHEBI:29105"/>
    </ligand>
</feature>
<comment type="subcellular location">
    <subcellularLocation>
        <location evidence="4 18">Cytoplasm</location>
    </subcellularLocation>
</comment>
<comment type="pathway">
    <text evidence="5 18">Metabolic intermediate biosynthesis; chorismate biosynthesis; chorismate from D-erythrose 4-phosphate and phosphoenolpyruvate: step 2/7.</text>
</comment>
<dbReference type="GO" id="GO:0009073">
    <property type="term" value="P:aromatic amino acid family biosynthetic process"/>
    <property type="evidence" value="ECO:0007669"/>
    <property type="project" value="UniProtKB-KW"/>
</dbReference>
<dbReference type="InterPro" id="IPR016037">
    <property type="entry name" value="DHQ_synth_AroB"/>
</dbReference>
<dbReference type="Proteomes" id="UP000031189">
    <property type="component" value="Unassembled WGS sequence"/>
</dbReference>
<accession>A0A0B3VYE5</accession>
<comment type="cofactor">
    <cofactor evidence="3">
        <name>Zn(2+)</name>
        <dbReference type="ChEBI" id="CHEBI:29105"/>
    </cofactor>
</comment>
<evidence type="ECO:0000256" key="15">
    <source>
        <dbReference type="ARBA" id="ARBA00023141"/>
    </source>
</evidence>
<evidence type="ECO:0000256" key="5">
    <source>
        <dbReference type="ARBA" id="ARBA00004661"/>
    </source>
</evidence>
<evidence type="ECO:0000256" key="13">
    <source>
        <dbReference type="ARBA" id="ARBA00022833"/>
    </source>
</evidence>
<evidence type="ECO:0000256" key="17">
    <source>
        <dbReference type="ARBA" id="ARBA00023285"/>
    </source>
</evidence>